<dbReference type="EMBL" id="JAYKXN010000005">
    <property type="protein sequence ID" value="KAK7286750.1"/>
    <property type="molecule type" value="Genomic_DNA"/>
</dbReference>
<feature type="domain" description="DUF4220" evidence="2">
    <location>
        <begin position="64"/>
        <end position="407"/>
    </location>
</feature>
<evidence type="ECO:0000256" key="1">
    <source>
        <dbReference type="SAM" id="Phobius"/>
    </source>
</evidence>
<dbReference type="AlphaFoldDB" id="A0AAN9IUS9"/>
<dbReference type="InterPro" id="IPR025315">
    <property type="entry name" value="DUF4220"/>
</dbReference>
<feature type="transmembrane region" description="Helical" evidence="1">
    <location>
        <begin position="135"/>
        <end position="154"/>
    </location>
</feature>
<feature type="transmembrane region" description="Helical" evidence="1">
    <location>
        <begin position="342"/>
        <end position="364"/>
    </location>
</feature>
<name>A0AAN9IUS9_CLITE</name>
<feature type="transmembrane region" description="Helical" evidence="1">
    <location>
        <begin position="160"/>
        <end position="177"/>
    </location>
</feature>
<keyword evidence="4" id="KW-1185">Reference proteome</keyword>
<comment type="caution">
    <text evidence="3">The sequence shown here is derived from an EMBL/GenBank/DDBJ whole genome shotgun (WGS) entry which is preliminary data.</text>
</comment>
<dbReference type="Pfam" id="PF04578">
    <property type="entry name" value="DUF594"/>
    <property type="match status" value="1"/>
</dbReference>
<dbReference type="InterPro" id="IPR007658">
    <property type="entry name" value="DUF594"/>
</dbReference>
<proteinExistence type="predicted"/>
<evidence type="ECO:0000313" key="3">
    <source>
        <dbReference type="EMBL" id="KAK7286750.1"/>
    </source>
</evidence>
<feature type="transmembrane region" description="Helical" evidence="1">
    <location>
        <begin position="310"/>
        <end position="330"/>
    </location>
</feature>
<accession>A0AAN9IUS9</accession>
<feature type="transmembrane region" description="Helical" evidence="1">
    <location>
        <begin position="370"/>
        <end position="392"/>
    </location>
</feature>
<feature type="transmembrane region" description="Helical" evidence="1">
    <location>
        <begin position="61"/>
        <end position="86"/>
    </location>
</feature>
<feature type="transmembrane region" description="Helical" evidence="1">
    <location>
        <begin position="30"/>
        <end position="49"/>
    </location>
</feature>
<feature type="transmembrane region" description="Helical" evidence="1">
    <location>
        <begin position="106"/>
        <end position="128"/>
    </location>
</feature>
<reference evidence="3 4" key="1">
    <citation type="submission" date="2024-01" db="EMBL/GenBank/DDBJ databases">
        <title>The genomes of 5 underutilized Papilionoideae crops provide insights into root nodulation and disease resistance.</title>
        <authorList>
            <person name="Yuan L."/>
        </authorList>
    </citation>
    <scope>NUCLEOTIDE SEQUENCE [LARGE SCALE GENOMIC DNA]</scope>
    <source>
        <strain evidence="3">LY-2023</strain>
        <tissue evidence="3">Leaf</tissue>
    </source>
</reference>
<organism evidence="3 4">
    <name type="scientific">Clitoria ternatea</name>
    <name type="common">Butterfly pea</name>
    <dbReference type="NCBI Taxonomy" id="43366"/>
    <lineage>
        <taxon>Eukaryota</taxon>
        <taxon>Viridiplantae</taxon>
        <taxon>Streptophyta</taxon>
        <taxon>Embryophyta</taxon>
        <taxon>Tracheophyta</taxon>
        <taxon>Spermatophyta</taxon>
        <taxon>Magnoliopsida</taxon>
        <taxon>eudicotyledons</taxon>
        <taxon>Gunneridae</taxon>
        <taxon>Pentapetalae</taxon>
        <taxon>rosids</taxon>
        <taxon>fabids</taxon>
        <taxon>Fabales</taxon>
        <taxon>Fabaceae</taxon>
        <taxon>Papilionoideae</taxon>
        <taxon>50 kb inversion clade</taxon>
        <taxon>NPAAA clade</taxon>
        <taxon>indigoferoid/millettioid clade</taxon>
        <taxon>Phaseoleae</taxon>
        <taxon>Clitoria</taxon>
    </lineage>
</organism>
<protein>
    <recommendedName>
        <fullName evidence="2">DUF4220 domain-containing protein</fullName>
    </recommendedName>
</protein>
<dbReference type="Pfam" id="PF13968">
    <property type="entry name" value="DUF4220"/>
    <property type="match status" value="1"/>
</dbReference>
<evidence type="ECO:0000313" key="4">
    <source>
        <dbReference type="Proteomes" id="UP001359559"/>
    </source>
</evidence>
<evidence type="ECO:0000259" key="2">
    <source>
        <dbReference type="Pfam" id="PF13968"/>
    </source>
</evidence>
<keyword evidence="1" id="KW-0812">Transmembrane</keyword>
<dbReference type="PANTHER" id="PTHR31325">
    <property type="entry name" value="OS01G0798800 PROTEIN-RELATED"/>
    <property type="match status" value="1"/>
</dbReference>
<gene>
    <name evidence="3" type="ORF">RJT34_21970</name>
</gene>
<keyword evidence="1" id="KW-1133">Transmembrane helix</keyword>
<dbReference type="Proteomes" id="UP001359559">
    <property type="component" value="Unassembled WGS sequence"/>
</dbReference>
<sequence length="672" mass="78231">MATWISIEGHRRLVEIIPNEVQELWDKWEIRGLILVSLVSQLILIVLGNRRRYKPNICTRALVWSTYLLADWVAAVAMGAISSNLGEYYENNHKKFSKYYINPQLLAFWAPFFLMHLGGPDTITAYALEDNELWLRHLVGLLSQTALTLYIIIMSWKGNWLSHLTIAMLIVGIIKYAERTWSLYCGSIQHLRDSFLRTIDTSKKIEQQQESNNDGMNFWEFLANSIQKDFENEERRAGDPRNYLRAIYIFVSLFADMVLSPWDITQDRKELHDRGCFHWSTYFTLVNNELKLMYDVFYTKAFANYGIQGLISRLVTLITTIVVLASYCKLSENKEHQVVDQIITYLLLVGALLAELSSFFFAVFSRWTRHYFRLRGSATFCCILGCIIDCFFTKSRVHISMGQSSFFTIICNKSLIIKGNFFPVNKLEKLSSVSHRLTSEHVLQKVYRSLYDKSERSLQSNLSGVPGYRSLLLEKNKPIFASEVEFHRTIITWHIVTDLCYHFYDEPSYHFDPRKNSKEMSDYMFFLLVKQRQMLPVGAGLITLRDTVIEAKRVFEDINVVTQEDNLGEACRKLLERSTTIPRNEDLRMQSTSILLHACDITNELIADAGEYRLPMWDFVEELWVQIISYAGAQCRVDMHAHQLRRGPEFLSHVWLLQAHLGLLDQFQIIPH</sequence>
<keyword evidence="1" id="KW-0472">Membrane</keyword>